<feature type="compositionally biased region" description="Acidic residues" evidence="1">
    <location>
        <begin position="187"/>
        <end position="221"/>
    </location>
</feature>
<accession>A0ABT8TLE2</accession>
<feature type="compositionally biased region" description="Low complexity" evidence="1">
    <location>
        <begin position="85"/>
        <end position="117"/>
    </location>
</feature>
<feature type="region of interest" description="Disordered" evidence="1">
    <location>
        <begin position="282"/>
        <end position="309"/>
    </location>
</feature>
<evidence type="ECO:0000256" key="2">
    <source>
        <dbReference type="SAM" id="Phobius"/>
    </source>
</evidence>
<protein>
    <submittedName>
        <fullName evidence="3">Uncharacterized protein</fullName>
    </submittedName>
</protein>
<feature type="region of interest" description="Disordered" evidence="1">
    <location>
        <begin position="181"/>
        <end position="230"/>
    </location>
</feature>
<keyword evidence="4" id="KW-1185">Reference proteome</keyword>
<organism evidence="3 4">
    <name type="scientific">Nocardioides cremeus</name>
    <dbReference type="NCBI Taxonomy" id="3058044"/>
    <lineage>
        <taxon>Bacteria</taxon>
        <taxon>Bacillati</taxon>
        <taxon>Actinomycetota</taxon>
        <taxon>Actinomycetes</taxon>
        <taxon>Propionibacteriales</taxon>
        <taxon>Nocardioidaceae</taxon>
        <taxon>Nocardioides</taxon>
    </lineage>
</organism>
<feature type="region of interest" description="Disordered" evidence="1">
    <location>
        <begin position="79"/>
        <end position="117"/>
    </location>
</feature>
<keyword evidence="2" id="KW-0472">Membrane</keyword>
<feature type="transmembrane region" description="Helical" evidence="2">
    <location>
        <begin position="126"/>
        <end position="143"/>
    </location>
</feature>
<dbReference type="EMBL" id="JAULSC010000001">
    <property type="protein sequence ID" value="MDO3394631.1"/>
    <property type="molecule type" value="Genomic_DNA"/>
</dbReference>
<evidence type="ECO:0000256" key="1">
    <source>
        <dbReference type="SAM" id="MobiDB-lite"/>
    </source>
</evidence>
<name>A0ABT8TLE2_9ACTN</name>
<proteinExistence type="predicted"/>
<reference evidence="3" key="1">
    <citation type="submission" date="2023-06" db="EMBL/GenBank/DDBJ databases">
        <title>Genome sequence of Nocardioides sp. SOB44.</title>
        <authorList>
            <person name="Zhang G."/>
        </authorList>
    </citation>
    <scope>NUCLEOTIDE SEQUENCE</scope>
    <source>
        <strain evidence="3">SOB44</strain>
    </source>
</reference>
<feature type="transmembrane region" description="Helical" evidence="2">
    <location>
        <begin position="6"/>
        <end position="24"/>
    </location>
</feature>
<dbReference type="RefSeq" id="WP_302705634.1">
    <property type="nucleotide sequence ID" value="NZ_JAULSC010000001.1"/>
</dbReference>
<keyword evidence="2" id="KW-0812">Transmembrane</keyword>
<sequence>MDLSALIFVALAVAWAVYLVPKALKHHDDVVRSRSVDRFSQTMRVLARREPVTRRSARLVVTPGRASAPPVVVTKASSASVGSEPAPGLDAAPPAASLDASALPPVRTPAQRRAAANRAARRRRRVLVALLGALAAVGVLSIAGLVSPAYLGVPGALLVAWLVTCRLMVRRETGLSGPLARIPAVPVEDDGAEAEADEDDADEADDAPDAAEDVADDEPQTEEVPVVQPQVAVEAPAGGWDPVPMTLPTYVTKPAATRRTVRTIDLDSTGVWTSGRTEIDAALAREGDQADRERRARRDQGDDGRAVGT</sequence>
<evidence type="ECO:0000313" key="4">
    <source>
        <dbReference type="Proteomes" id="UP001168363"/>
    </source>
</evidence>
<gene>
    <name evidence="3" type="ORF">QWJ41_02755</name>
</gene>
<comment type="caution">
    <text evidence="3">The sequence shown here is derived from an EMBL/GenBank/DDBJ whole genome shotgun (WGS) entry which is preliminary data.</text>
</comment>
<dbReference type="Proteomes" id="UP001168363">
    <property type="component" value="Unassembled WGS sequence"/>
</dbReference>
<evidence type="ECO:0000313" key="3">
    <source>
        <dbReference type="EMBL" id="MDO3394631.1"/>
    </source>
</evidence>
<keyword evidence="2" id="KW-1133">Transmembrane helix</keyword>